<evidence type="ECO:0000313" key="3">
    <source>
        <dbReference type="Proteomes" id="UP001626550"/>
    </source>
</evidence>
<dbReference type="Gene3D" id="3.40.50.10180">
    <property type="entry name" value="Glycerate kinase, MOFRL-like N-terminal domain"/>
    <property type="match status" value="1"/>
</dbReference>
<reference evidence="2 3" key="1">
    <citation type="submission" date="2024-11" db="EMBL/GenBank/DDBJ databases">
        <title>Adaptive evolution of stress response genes in parasites aligns with host niche diversity.</title>
        <authorList>
            <person name="Hahn C."/>
            <person name="Resl P."/>
        </authorList>
    </citation>
    <scope>NUCLEOTIDE SEQUENCE [LARGE SCALE GENOMIC DNA]</scope>
    <source>
        <strain evidence="2">EGGRZ-B1_66</strain>
        <tissue evidence="2">Body</tissue>
    </source>
</reference>
<dbReference type="InterPro" id="IPR038614">
    <property type="entry name" value="GK_N_sf"/>
</dbReference>
<dbReference type="AlphaFoldDB" id="A0ABD2PRA1"/>
<comment type="caution">
    <text evidence="2">The sequence shown here is derived from an EMBL/GenBank/DDBJ whole genome shotgun (WGS) entry which is preliminary data.</text>
</comment>
<evidence type="ECO:0000313" key="2">
    <source>
        <dbReference type="EMBL" id="KAL3310028.1"/>
    </source>
</evidence>
<dbReference type="InterPro" id="IPR025286">
    <property type="entry name" value="MOFRL_assoc_dom"/>
</dbReference>
<organism evidence="2 3">
    <name type="scientific">Cichlidogyrus casuarinus</name>
    <dbReference type="NCBI Taxonomy" id="1844966"/>
    <lineage>
        <taxon>Eukaryota</taxon>
        <taxon>Metazoa</taxon>
        <taxon>Spiralia</taxon>
        <taxon>Lophotrochozoa</taxon>
        <taxon>Platyhelminthes</taxon>
        <taxon>Monogenea</taxon>
        <taxon>Monopisthocotylea</taxon>
        <taxon>Dactylogyridea</taxon>
        <taxon>Ancyrocephalidae</taxon>
        <taxon>Cichlidogyrus</taxon>
    </lineage>
</organism>
<name>A0ABD2PRA1_9PLAT</name>
<protein>
    <recommendedName>
        <fullName evidence="1">MOFRL-associated domain-containing protein</fullName>
    </recommendedName>
</protein>
<dbReference type="Proteomes" id="UP001626550">
    <property type="component" value="Unassembled WGS sequence"/>
</dbReference>
<evidence type="ECO:0000259" key="1">
    <source>
        <dbReference type="Pfam" id="PF13660"/>
    </source>
</evidence>
<keyword evidence="3" id="KW-1185">Reference proteome</keyword>
<dbReference type="PANTHER" id="PTHR12227">
    <property type="entry name" value="GLYCERATE KINASE"/>
    <property type="match status" value="1"/>
</dbReference>
<sequence length="180" mass="19943">MILELAKGILESVRADVLIQNRVAVDGQTIRVKTTEDLRIEIKKPVHVIAVGKAAQHMAKLVKTSYNHFSRAMVDILSPSNVHCVYINGMPNTELKHRIPIDNLHVTHGSLSNKPNLDIIRGTRRICDHIKEIDSMTNKPNDELIVLLLSGGGSSLFCLPREVERNLNLTLSLTEGRGTG</sequence>
<dbReference type="InterPro" id="IPR039760">
    <property type="entry name" value="MOFRL_protein"/>
</dbReference>
<feature type="domain" description="MOFRL-associated" evidence="1">
    <location>
        <begin position="4"/>
        <end position="162"/>
    </location>
</feature>
<proteinExistence type="predicted"/>
<dbReference type="PANTHER" id="PTHR12227:SF0">
    <property type="entry name" value="GLYCERATE KINASE"/>
    <property type="match status" value="1"/>
</dbReference>
<dbReference type="Pfam" id="PF13660">
    <property type="entry name" value="DUF4147"/>
    <property type="match status" value="1"/>
</dbReference>
<gene>
    <name evidence="2" type="ORF">Ciccas_011412</name>
</gene>
<accession>A0ABD2PRA1</accession>
<dbReference type="SUPFAM" id="SSF82544">
    <property type="entry name" value="GckA/TtuD-like"/>
    <property type="match status" value="1"/>
</dbReference>
<dbReference type="EMBL" id="JBJKFK010003315">
    <property type="protein sequence ID" value="KAL3310028.1"/>
    <property type="molecule type" value="Genomic_DNA"/>
</dbReference>